<evidence type="ECO:0000256" key="6">
    <source>
        <dbReference type="NCBIfam" id="TIGR00152"/>
    </source>
</evidence>
<keyword evidence="8" id="KW-1185">Reference proteome</keyword>
<dbReference type="HAMAP" id="MF_00376">
    <property type="entry name" value="Dephospho_CoA_kinase"/>
    <property type="match status" value="1"/>
</dbReference>
<feature type="binding site" evidence="5">
    <location>
        <begin position="12"/>
        <end position="17"/>
    </location>
    <ligand>
        <name>ATP</name>
        <dbReference type="ChEBI" id="CHEBI:30616"/>
    </ligand>
</feature>
<comment type="similarity">
    <text evidence="1 5">Belongs to the CoaE family.</text>
</comment>
<dbReference type="EMBL" id="CP089977">
    <property type="protein sequence ID" value="UXZ04143.1"/>
    <property type="molecule type" value="Genomic_DNA"/>
</dbReference>
<dbReference type="Gene3D" id="3.40.50.300">
    <property type="entry name" value="P-loop containing nucleotide triphosphate hydrolases"/>
    <property type="match status" value="1"/>
</dbReference>
<dbReference type="Proteomes" id="UP001063782">
    <property type="component" value="Chromosome"/>
</dbReference>
<reference evidence="7" key="1">
    <citation type="submission" date="2021-12" db="EMBL/GenBank/DDBJ databases">
        <title>taxonomy of Moraxella sp. ZY201224.</title>
        <authorList>
            <person name="Li F."/>
        </authorList>
    </citation>
    <scope>NUCLEOTIDE SEQUENCE</scope>
    <source>
        <strain evidence="7">ZY201224</strain>
    </source>
</reference>
<keyword evidence="5 7" id="KW-0808">Transferase</keyword>
<organism evidence="7 8">
    <name type="scientific">Moraxella nasicaprae</name>
    <dbReference type="NCBI Taxonomy" id="2904122"/>
    <lineage>
        <taxon>Bacteria</taxon>
        <taxon>Pseudomonadati</taxon>
        <taxon>Pseudomonadota</taxon>
        <taxon>Gammaproteobacteria</taxon>
        <taxon>Moraxellales</taxon>
        <taxon>Moraxellaceae</taxon>
        <taxon>Moraxella</taxon>
    </lineage>
</organism>
<comment type="function">
    <text evidence="5">Catalyzes the phosphorylation of the 3'-hydroxyl group of dephosphocoenzyme A to form coenzyme A.</text>
</comment>
<evidence type="ECO:0000256" key="4">
    <source>
        <dbReference type="ARBA" id="ARBA00022993"/>
    </source>
</evidence>
<evidence type="ECO:0000256" key="5">
    <source>
        <dbReference type="HAMAP-Rule" id="MF_00376"/>
    </source>
</evidence>
<keyword evidence="4 5" id="KW-0173">Coenzyme A biosynthesis</keyword>
<dbReference type="NCBIfam" id="TIGR00152">
    <property type="entry name" value="dephospho-CoA kinase"/>
    <property type="match status" value="1"/>
</dbReference>
<proteinExistence type="inferred from homology"/>
<keyword evidence="5" id="KW-0963">Cytoplasm</keyword>
<gene>
    <name evidence="5 7" type="primary">coaE</name>
    <name evidence="7" type="ORF">LU297_05860</name>
</gene>
<keyword evidence="5 7" id="KW-0418">Kinase</keyword>
<protein>
    <recommendedName>
        <fullName evidence="5 6">Dephospho-CoA kinase</fullName>
        <ecNumber evidence="5 6">2.7.1.24</ecNumber>
    </recommendedName>
    <alternativeName>
        <fullName evidence="5">Dephosphocoenzyme A kinase</fullName>
    </alternativeName>
</protein>
<evidence type="ECO:0000256" key="2">
    <source>
        <dbReference type="ARBA" id="ARBA00022741"/>
    </source>
</evidence>
<dbReference type="PROSITE" id="PS51219">
    <property type="entry name" value="DPCK"/>
    <property type="match status" value="1"/>
</dbReference>
<sequence>MMIIIGLTGGIGSGKTAVSDYFAGLGIDVIDADVIAHKLTQKGSDTLKKLQHTFGDWVIDQEGNYDRKAMRAYVFDNPDALQKLNAIMHPAIKDAINQALAMATSSYVILSVPLLFETRHNQPSLLSLCDYLLVIDVPTSLQQTRASQRDGNSLAQIQSIINKQISRADRLALATTLGADIIQNTGTLDELFAKLAPLHQKYQQLAQSNTAQ</sequence>
<keyword evidence="3 5" id="KW-0067">ATP-binding</keyword>
<dbReference type="SUPFAM" id="SSF52540">
    <property type="entry name" value="P-loop containing nucleoside triphosphate hydrolases"/>
    <property type="match status" value="1"/>
</dbReference>
<dbReference type="Pfam" id="PF01121">
    <property type="entry name" value="CoaE"/>
    <property type="match status" value="1"/>
</dbReference>
<dbReference type="CDD" id="cd02022">
    <property type="entry name" value="DPCK"/>
    <property type="match status" value="1"/>
</dbReference>
<dbReference type="GO" id="GO:0004140">
    <property type="term" value="F:dephospho-CoA kinase activity"/>
    <property type="evidence" value="ECO:0007669"/>
    <property type="project" value="UniProtKB-EC"/>
</dbReference>
<comment type="pathway">
    <text evidence="5">Cofactor biosynthesis; coenzyme A biosynthesis; CoA from (R)-pantothenate: step 5/5.</text>
</comment>
<evidence type="ECO:0000256" key="3">
    <source>
        <dbReference type="ARBA" id="ARBA00022840"/>
    </source>
</evidence>
<name>A0ABY6F238_9GAMM</name>
<dbReference type="InterPro" id="IPR027417">
    <property type="entry name" value="P-loop_NTPase"/>
</dbReference>
<dbReference type="EC" id="2.7.1.24" evidence="5 6"/>
<evidence type="ECO:0000313" key="8">
    <source>
        <dbReference type="Proteomes" id="UP001063782"/>
    </source>
</evidence>
<comment type="catalytic activity">
    <reaction evidence="5">
        <text>3'-dephospho-CoA + ATP = ADP + CoA + H(+)</text>
        <dbReference type="Rhea" id="RHEA:18245"/>
        <dbReference type="ChEBI" id="CHEBI:15378"/>
        <dbReference type="ChEBI" id="CHEBI:30616"/>
        <dbReference type="ChEBI" id="CHEBI:57287"/>
        <dbReference type="ChEBI" id="CHEBI:57328"/>
        <dbReference type="ChEBI" id="CHEBI:456216"/>
        <dbReference type="EC" id="2.7.1.24"/>
    </reaction>
</comment>
<accession>A0ABY6F238</accession>
<keyword evidence="2 5" id="KW-0547">Nucleotide-binding</keyword>
<dbReference type="InterPro" id="IPR001977">
    <property type="entry name" value="Depp_CoAkinase"/>
</dbReference>
<dbReference type="PANTHER" id="PTHR10695">
    <property type="entry name" value="DEPHOSPHO-COA KINASE-RELATED"/>
    <property type="match status" value="1"/>
</dbReference>
<dbReference type="RefSeq" id="WP_263075625.1">
    <property type="nucleotide sequence ID" value="NZ_CP089977.1"/>
</dbReference>
<comment type="subcellular location">
    <subcellularLocation>
        <location evidence="5">Cytoplasm</location>
    </subcellularLocation>
</comment>
<dbReference type="PANTHER" id="PTHR10695:SF46">
    <property type="entry name" value="BIFUNCTIONAL COENZYME A SYNTHASE-RELATED"/>
    <property type="match status" value="1"/>
</dbReference>
<evidence type="ECO:0000313" key="7">
    <source>
        <dbReference type="EMBL" id="UXZ04143.1"/>
    </source>
</evidence>
<evidence type="ECO:0000256" key="1">
    <source>
        <dbReference type="ARBA" id="ARBA00009018"/>
    </source>
</evidence>